<feature type="region of interest" description="Disordered" evidence="11">
    <location>
        <begin position="1672"/>
        <end position="1700"/>
    </location>
</feature>
<dbReference type="SMART" id="SM01231">
    <property type="entry name" value="H-kinase_dim"/>
    <property type="match status" value="1"/>
</dbReference>
<dbReference type="InterPro" id="IPR004105">
    <property type="entry name" value="CheA-like_dim"/>
</dbReference>
<dbReference type="InterPro" id="IPR036641">
    <property type="entry name" value="HPT_dom_sf"/>
</dbReference>
<dbReference type="PANTHER" id="PTHR43395:SF8">
    <property type="entry name" value="HISTIDINE KINASE"/>
    <property type="match status" value="1"/>
</dbReference>
<dbReference type="Gene3D" id="2.30.30.40">
    <property type="entry name" value="SH3 Domains"/>
    <property type="match status" value="1"/>
</dbReference>
<comment type="catalytic activity">
    <reaction evidence="1">
        <text>ATP + protein L-histidine = ADP + protein N-phospho-L-histidine.</text>
        <dbReference type="EC" id="2.7.13.3"/>
    </reaction>
</comment>
<dbReference type="InterPro" id="IPR002545">
    <property type="entry name" value="CheW-lke_dom"/>
</dbReference>
<dbReference type="GO" id="GO:0000155">
    <property type="term" value="F:phosphorelay sensor kinase activity"/>
    <property type="evidence" value="ECO:0007669"/>
    <property type="project" value="InterPro"/>
</dbReference>
<feature type="region of interest" description="Disordered" evidence="11">
    <location>
        <begin position="874"/>
        <end position="907"/>
    </location>
</feature>
<gene>
    <name evidence="16" type="ORF">Q4521_13875</name>
</gene>
<dbReference type="InterPro" id="IPR005467">
    <property type="entry name" value="His_kinase_dom"/>
</dbReference>
<dbReference type="PANTHER" id="PTHR43395">
    <property type="entry name" value="SENSOR HISTIDINE KINASE CHEA"/>
    <property type="match status" value="1"/>
</dbReference>
<keyword evidence="7" id="KW-0902">Two-component regulatory system</keyword>
<feature type="region of interest" description="Disordered" evidence="11">
    <location>
        <begin position="1369"/>
        <end position="1388"/>
    </location>
</feature>
<evidence type="ECO:0000256" key="3">
    <source>
        <dbReference type="ARBA" id="ARBA00021495"/>
    </source>
</evidence>
<feature type="modified residue" description="Phosphohistidine" evidence="9">
    <location>
        <position position="1576"/>
    </location>
</feature>
<dbReference type="PRINTS" id="PR00344">
    <property type="entry name" value="BCTRLSENSOR"/>
</dbReference>
<protein>
    <recommendedName>
        <fullName evidence="3">Chemotaxis protein CheA</fullName>
        <ecNumber evidence="2">2.7.13.3</ecNumber>
    </recommendedName>
</protein>
<dbReference type="PROSITE" id="PS50109">
    <property type="entry name" value="HIS_KIN"/>
    <property type="match status" value="1"/>
</dbReference>
<feature type="compositionally biased region" description="Polar residues" evidence="11">
    <location>
        <begin position="1238"/>
        <end position="1248"/>
    </location>
</feature>
<dbReference type="InterPro" id="IPR036890">
    <property type="entry name" value="HATPase_C_sf"/>
</dbReference>
<dbReference type="SUPFAM" id="SSF52172">
    <property type="entry name" value="CheY-like"/>
    <property type="match status" value="1"/>
</dbReference>
<feature type="domain" description="HPt" evidence="15">
    <location>
        <begin position="908"/>
        <end position="1013"/>
    </location>
</feature>
<evidence type="ECO:0000313" key="16">
    <source>
        <dbReference type="EMBL" id="MDO6423565.1"/>
    </source>
</evidence>
<dbReference type="Gene3D" id="1.20.120.160">
    <property type="entry name" value="HPT domain"/>
    <property type="match status" value="5"/>
</dbReference>
<feature type="compositionally biased region" description="Polar residues" evidence="11">
    <location>
        <begin position="669"/>
        <end position="687"/>
    </location>
</feature>
<dbReference type="SUPFAM" id="SSF50341">
    <property type="entry name" value="CheW-like"/>
    <property type="match status" value="1"/>
</dbReference>
<feature type="region of interest" description="Disordered" evidence="11">
    <location>
        <begin position="588"/>
        <end position="628"/>
    </location>
</feature>
<keyword evidence="6" id="KW-0418">Kinase</keyword>
<feature type="domain" description="HPt" evidence="15">
    <location>
        <begin position="1529"/>
        <end position="1631"/>
    </location>
</feature>
<dbReference type="SMART" id="SM00260">
    <property type="entry name" value="CheW"/>
    <property type="match status" value="1"/>
</dbReference>
<comment type="caution">
    <text evidence="16">The sequence shown here is derived from an EMBL/GenBank/DDBJ whole genome shotgun (WGS) entry which is preliminary data.</text>
</comment>
<feature type="region of interest" description="Disordered" evidence="11">
    <location>
        <begin position="1267"/>
        <end position="1296"/>
    </location>
</feature>
<dbReference type="InterPro" id="IPR003594">
    <property type="entry name" value="HATPase_dom"/>
</dbReference>
<feature type="region of interest" description="Disordered" evidence="11">
    <location>
        <begin position="647"/>
        <end position="698"/>
    </location>
</feature>
<dbReference type="SMART" id="SM00448">
    <property type="entry name" value="REC"/>
    <property type="match status" value="1"/>
</dbReference>
<feature type="modified residue" description="4-aspartylphosphate" evidence="10">
    <location>
        <position position="2271"/>
    </location>
</feature>
<dbReference type="SUPFAM" id="SSF55874">
    <property type="entry name" value="ATPase domain of HSP90 chaperone/DNA topoisomerase II/histidine kinase"/>
    <property type="match status" value="1"/>
</dbReference>
<name>A0AAW7X7L4_9GAMM</name>
<dbReference type="SMART" id="SM00387">
    <property type="entry name" value="HATPase_c"/>
    <property type="match status" value="1"/>
</dbReference>
<evidence type="ECO:0000313" key="17">
    <source>
        <dbReference type="Proteomes" id="UP001169760"/>
    </source>
</evidence>
<evidence type="ECO:0000256" key="2">
    <source>
        <dbReference type="ARBA" id="ARBA00012438"/>
    </source>
</evidence>
<dbReference type="Pfam" id="PF02518">
    <property type="entry name" value="HATPase_c"/>
    <property type="match status" value="1"/>
</dbReference>
<dbReference type="Pfam" id="PF02895">
    <property type="entry name" value="H-kinase_dim"/>
    <property type="match status" value="1"/>
</dbReference>
<dbReference type="RefSeq" id="WP_303493197.1">
    <property type="nucleotide sequence ID" value="NZ_JAUOPB010000010.1"/>
</dbReference>
<dbReference type="SUPFAM" id="SSF47226">
    <property type="entry name" value="Histidine-containing phosphotransfer domain, HPT domain"/>
    <property type="match status" value="6"/>
</dbReference>
<dbReference type="InterPro" id="IPR051315">
    <property type="entry name" value="Bact_Chemotaxis_CheA"/>
</dbReference>
<dbReference type="CDD" id="cd00088">
    <property type="entry name" value="HPT"/>
    <property type="match status" value="2"/>
</dbReference>
<dbReference type="PROSITE" id="PS50894">
    <property type="entry name" value="HPT"/>
    <property type="match status" value="3"/>
</dbReference>
<proteinExistence type="predicted"/>
<feature type="compositionally biased region" description="Basic and acidic residues" evidence="11">
    <location>
        <begin position="1397"/>
        <end position="1412"/>
    </location>
</feature>
<feature type="domain" description="CheW-like" evidence="14">
    <location>
        <begin position="2060"/>
        <end position="2199"/>
    </location>
</feature>
<evidence type="ECO:0000256" key="1">
    <source>
        <dbReference type="ARBA" id="ARBA00000085"/>
    </source>
</evidence>
<feature type="domain" description="Histidine kinase" evidence="12">
    <location>
        <begin position="1825"/>
        <end position="2058"/>
    </location>
</feature>
<keyword evidence="5" id="KW-0808">Transferase</keyword>
<organism evidence="16 17">
    <name type="scientific">Saccharophagus degradans</name>
    <dbReference type="NCBI Taxonomy" id="86304"/>
    <lineage>
        <taxon>Bacteria</taxon>
        <taxon>Pseudomonadati</taxon>
        <taxon>Pseudomonadota</taxon>
        <taxon>Gammaproteobacteria</taxon>
        <taxon>Cellvibrionales</taxon>
        <taxon>Cellvibrionaceae</taxon>
        <taxon>Saccharophagus</taxon>
    </lineage>
</organism>
<dbReference type="CDD" id="cd16916">
    <property type="entry name" value="HATPase_CheA-like"/>
    <property type="match status" value="1"/>
</dbReference>
<evidence type="ECO:0000256" key="10">
    <source>
        <dbReference type="PROSITE-ProRule" id="PRU00169"/>
    </source>
</evidence>
<dbReference type="FunFam" id="3.30.565.10:FF:000016">
    <property type="entry name" value="Chemotaxis protein CheA, putative"/>
    <property type="match status" value="1"/>
</dbReference>
<evidence type="ECO:0000259" key="13">
    <source>
        <dbReference type="PROSITE" id="PS50110"/>
    </source>
</evidence>
<dbReference type="GO" id="GO:0006935">
    <property type="term" value="P:chemotaxis"/>
    <property type="evidence" value="ECO:0007669"/>
    <property type="project" value="InterPro"/>
</dbReference>
<dbReference type="InterPro" id="IPR008207">
    <property type="entry name" value="Sig_transdc_His_kin_Hpt_dom"/>
</dbReference>
<comment type="function">
    <text evidence="8">Involved in the transmission of sensory signals from the chemoreceptors to the flagellar motors. CheA is autophosphorylated; it can transfer its phosphate group to either CheB or CheY.</text>
</comment>
<evidence type="ECO:0000256" key="6">
    <source>
        <dbReference type="ARBA" id="ARBA00022777"/>
    </source>
</evidence>
<dbReference type="InterPro" id="IPR001789">
    <property type="entry name" value="Sig_transdc_resp-reg_receiver"/>
</dbReference>
<dbReference type="GO" id="GO:0005737">
    <property type="term" value="C:cytoplasm"/>
    <property type="evidence" value="ECO:0007669"/>
    <property type="project" value="InterPro"/>
</dbReference>
<keyword evidence="4 10" id="KW-0597">Phosphoprotein</keyword>
<dbReference type="Pfam" id="PF01584">
    <property type="entry name" value="CheW"/>
    <property type="match status" value="1"/>
</dbReference>
<dbReference type="InterPro" id="IPR058661">
    <property type="entry name" value="FimL_2nd"/>
</dbReference>
<dbReference type="EC" id="2.7.13.3" evidence="2"/>
<feature type="compositionally biased region" description="Low complexity" evidence="11">
    <location>
        <begin position="588"/>
        <end position="615"/>
    </location>
</feature>
<feature type="region of interest" description="Disordered" evidence="11">
    <location>
        <begin position="1217"/>
        <end position="1253"/>
    </location>
</feature>
<reference evidence="16" key="1">
    <citation type="submission" date="2023-07" db="EMBL/GenBank/DDBJ databases">
        <title>Genome content predicts the carbon catabolic preferences of heterotrophic bacteria.</title>
        <authorList>
            <person name="Gralka M."/>
        </authorList>
    </citation>
    <scope>NUCLEOTIDE SEQUENCE</scope>
    <source>
        <strain evidence="16">I3M17_2</strain>
    </source>
</reference>
<dbReference type="PROSITE" id="PS50851">
    <property type="entry name" value="CHEW"/>
    <property type="match status" value="1"/>
</dbReference>
<feature type="modified residue" description="Phosphohistidine" evidence="9">
    <location>
        <position position="783"/>
    </location>
</feature>
<evidence type="ECO:0000256" key="5">
    <source>
        <dbReference type="ARBA" id="ARBA00022679"/>
    </source>
</evidence>
<dbReference type="Gene3D" id="3.30.565.10">
    <property type="entry name" value="Histidine kinase-like ATPase, C-terminal domain"/>
    <property type="match status" value="1"/>
</dbReference>
<sequence length="2344" mass="257822">MGDKRNFAALEWVIGEISDTLKDARQALEAYVEDPKDSTRMRFCLTHIHQVHGSLQMVEFHGASLLAEEMEHTAQAIINNDVASAPEAQEVLMRSMLQLPIYLDHVKIHKEDHPGVVLPLLNDLRAVRKQSFLSETNLFSPDMSAAERKSVKPHPVTQDAAKLTQVLKKLREMYQFSAASVLRGIKIDENLTYIDKVMGRLELLTRGTTCHATWDISAALVDALRRDDLELSVAVRGLLRFLARELRILGEKAPQSLARKPPVNLLKNLLYYVGKADAGSERVARIRAEYKLDTAEFDSGYGGVRSDGDGLNAPDPEAIRSVVVALQEELNTVKHILDICLTGQGNPEGLAEVLPVVKRVGDTLAVLGIGDLRKQIVEQADVLEKMSQQNSLDEDELMQVATRVIDVEHKLDAISKVVGKSRDINDINEREIEIDQAKATVVNECRHGLEKAKDAIVEYISSKWDVAQLENIGGLLHDIRGGLDMIPLPRPAAIMDACNRYIQGALLSGETQPSWKALDALADAMASVEFYLERLSVDLDGDADQFLDIAEESVASLGFAVASSPVVPSQVIETETPVAEDSFAADTQADAVQDQSGQEASSQAESAQQEQPAESFDQGAGAAYEAQEPEDNTLDSAFANLPQVEINEPQESVENEASDVSDVSDESTADYSEQSSSENGFGQQDTASYEAPQTEPSFAEPADARVEELQPVQDPADAPISLDMISVDDEPVAEEESDIDEEIIEIFIEEAGEVLETLDEYFPKWRADPTDNDSLVIVRRAFHTLKGSGRMVEAYDVGELAWSVENMLNRIIDKTVPYTAAHGNFIQLVLELTPTLVEAFKNRTANPQKALTETYMGYGAALAEGSIPDEVKELAGSDAATDSAAKEEHAQQETEAPPAYYVEEDEDDDEDDRVLKEIFSSEARSHLATIQQFVDEMEAAAPIYTPPTDSLQRALHTLKGSAKMAQVTLIAEMAEPLENFAKELITYQVPITDDILQLIKDAGSYTAGAIEAVENGREIEVSKLPQFLARAFELREMAVGHLIRLKEMEKQGVNKVDPRLLSIFMAEEMTLLLEADQLLAQWQNNPGELERIDDVIRELTTLEQGAQQANLPDMASLSQRLSTVHGHIKQNNLQLDEGFFETLLAGHNALLDMVDAVAAGQNMVPPQEYVVAAIESLIHNAEANAATKAEAPQFDTEQADEFGSEEIIIEDFSELNELEGETESETEAEQQSELQGEQAEQLNPQDFSEPTGEEAFSFGETVDASNESFDLGEQAGETAEFDNAQEEAPTAADQSDTLAFANDAEDANEISAGDDDYLDLVVEPLLIDEEDSNDLEINFDEESSEEISLEDESTFEDNAFDNVTESLTEQAEETFGSLDNAFDTPTADETLATQELTDEHQSAGELGEHIDVVDVEGLGESEGEGEQTDTVDFELPHGEAAEFNSDVAAEASDQPEAEESSDVSDSDFSDSVFSDAEFNESDFDELPEPPLEPQEPVAPVAEAPAQPSHPVAEGMATIDGLLDSIDIQDPDYDEDIVEVFLEEADELCEELDEAIHTWESDWSNAEPSEIIKRALHTLKGGARLSGMNNLGELTHEYESYIIGTDFDSTDEAFFAQLHSYQDKVLRGVRALHQFMRGDAAQVVASEEPTLGDVELVEEDEAGIVMVKQAQTSEAPATNDGEPGSSNVVPFAPKTKDESGFIPTRPKEEDSGFVMPHASGGTQAAPQVAMKRSGPQEVVKVPADLLEELVNLAGETSISRGRLEQQVNDFGGALEEIDGTIHRLQEQLRRLDIETEAQIIFRQEQIAESDRNFDPLEMDRYSQLQQLSRSLIESASDLADLRSTLTDKVRDTETLLLQQSRINSTLQEGLMRSRMVPFSRLVPRLRRIVRQVSSELGKSVTFELDNIEGELDRSVLERMVAPLEHMLRNAVDHGIEMPDVRANAGKSETGRIVLTLGREGGDVTLRLADDGRGIDLKRVREKAIERGLMVDDATLSDRDIMQFILHAGFSTAESVTQISGRGVGMDVVHAEIKQLGGSVSINSEWGKGTEFLVRLPFTVSVNRALMVALGSDYYAVPLNNIEGIVRVSPFELEHYYQNPEARFEYAGENYQVRYLGSMLIDGLRAKLDGQSLPLPVLLVRSAEHTMALQVDTLLGSREIVVKSLGQQFSTVQGLSGATVMGDGSVVVILDPHALVRKEMALATAAIAMTGHEPVQEKEREVQTVMVVDDSVTVRKVTTRFLEREGFNVITAKDGVDALRVLQDEIPDVMLLDIEMPRMDGFEVAKNIRSSQRWRDIPIIMITSRTGDKHREHALSLGVNKYLGKPYQEDVLLESIVELIGGDDNQ</sequence>
<feature type="modified residue" description="Phosphohistidine" evidence="9">
    <location>
        <position position="956"/>
    </location>
</feature>
<dbReference type="EMBL" id="JAUOPB010000010">
    <property type="protein sequence ID" value="MDO6423565.1"/>
    <property type="molecule type" value="Genomic_DNA"/>
</dbReference>
<evidence type="ECO:0000256" key="11">
    <source>
        <dbReference type="SAM" id="MobiDB-lite"/>
    </source>
</evidence>
<evidence type="ECO:0000256" key="9">
    <source>
        <dbReference type="PROSITE-ProRule" id="PRU00110"/>
    </source>
</evidence>
<evidence type="ECO:0000256" key="8">
    <source>
        <dbReference type="ARBA" id="ARBA00035100"/>
    </source>
</evidence>
<feature type="compositionally biased region" description="Acidic residues" evidence="11">
    <location>
        <begin position="1413"/>
        <end position="1432"/>
    </location>
</feature>
<evidence type="ECO:0000256" key="7">
    <source>
        <dbReference type="ARBA" id="ARBA00023012"/>
    </source>
</evidence>
<evidence type="ECO:0000259" key="12">
    <source>
        <dbReference type="PROSITE" id="PS50109"/>
    </source>
</evidence>
<evidence type="ECO:0000259" key="15">
    <source>
        <dbReference type="PROSITE" id="PS50894"/>
    </source>
</evidence>
<dbReference type="Proteomes" id="UP001169760">
    <property type="component" value="Unassembled WGS sequence"/>
</dbReference>
<dbReference type="SMART" id="SM00073">
    <property type="entry name" value="HPT"/>
    <property type="match status" value="3"/>
</dbReference>
<evidence type="ECO:0000259" key="14">
    <source>
        <dbReference type="PROSITE" id="PS50851"/>
    </source>
</evidence>
<feature type="region of interest" description="Disordered" evidence="11">
    <location>
        <begin position="1395"/>
        <end position="1471"/>
    </location>
</feature>
<dbReference type="Pfam" id="PF00072">
    <property type="entry name" value="Response_reg"/>
    <property type="match status" value="1"/>
</dbReference>
<feature type="domain" description="HPt" evidence="15">
    <location>
        <begin position="736"/>
        <end position="843"/>
    </location>
</feature>
<feature type="compositionally biased region" description="Acidic residues" evidence="11">
    <location>
        <begin position="1217"/>
        <end position="1230"/>
    </location>
</feature>
<dbReference type="Pfam" id="PF26379">
    <property type="entry name" value="FimL_2nd"/>
    <property type="match status" value="1"/>
</dbReference>
<accession>A0AAW7X7L4</accession>
<dbReference type="PROSITE" id="PS50110">
    <property type="entry name" value="RESPONSE_REGULATORY"/>
    <property type="match status" value="1"/>
</dbReference>
<feature type="compositionally biased region" description="Acidic residues" evidence="11">
    <location>
        <begin position="651"/>
        <end position="668"/>
    </location>
</feature>
<feature type="domain" description="Response regulatory" evidence="13">
    <location>
        <begin position="2222"/>
        <end position="2338"/>
    </location>
</feature>
<dbReference type="InterPro" id="IPR004358">
    <property type="entry name" value="Sig_transdc_His_kin-like_C"/>
</dbReference>
<evidence type="ECO:0000256" key="4">
    <source>
        <dbReference type="ARBA" id="ARBA00022553"/>
    </source>
</evidence>
<dbReference type="CDD" id="cd17546">
    <property type="entry name" value="REC_hyHK_CKI1_RcsC-like"/>
    <property type="match status" value="1"/>
</dbReference>
<dbReference type="Gene3D" id="3.40.50.2300">
    <property type="match status" value="1"/>
</dbReference>
<dbReference type="InterPro" id="IPR036061">
    <property type="entry name" value="CheW-like_dom_sf"/>
</dbReference>
<feature type="compositionally biased region" description="Acidic residues" evidence="11">
    <location>
        <begin position="1453"/>
        <end position="1468"/>
    </location>
</feature>
<dbReference type="Pfam" id="PF01627">
    <property type="entry name" value="Hpt"/>
    <property type="match status" value="4"/>
</dbReference>
<dbReference type="InterPro" id="IPR011006">
    <property type="entry name" value="CheY-like_superfamily"/>
</dbReference>